<evidence type="ECO:0000256" key="2">
    <source>
        <dbReference type="ARBA" id="ARBA00023172"/>
    </source>
</evidence>
<protein>
    <submittedName>
        <fullName evidence="4">Site-specific integrase</fullName>
    </submittedName>
</protein>
<proteinExistence type="predicted"/>
<accession>A0ABT0LJR7</accession>
<comment type="caution">
    <text evidence="4">The sequence shown here is derived from an EMBL/GenBank/DDBJ whole genome shotgun (WGS) entry which is preliminary data.</text>
</comment>
<name>A0ABT0LJR7_9GAMM</name>
<dbReference type="PANTHER" id="PTHR30349">
    <property type="entry name" value="PHAGE INTEGRASE-RELATED"/>
    <property type="match status" value="1"/>
</dbReference>
<dbReference type="PROSITE" id="PS51898">
    <property type="entry name" value="TYR_RECOMBINASE"/>
    <property type="match status" value="1"/>
</dbReference>
<keyword evidence="2" id="KW-0233">DNA recombination</keyword>
<dbReference type="Proteomes" id="UP001203423">
    <property type="component" value="Unassembled WGS sequence"/>
</dbReference>
<feature type="domain" description="Tyr recombinase" evidence="3">
    <location>
        <begin position="191"/>
        <end position="425"/>
    </location>
</feature>
<dbReference type="RefSeq" id="WP_248943055.1">
    <property type="nucleotide sequence ID" value="NZ_JAKIKS010000182.1"/>
</dbReference>
<dbReference type="InterPro" id="IPR011010">
    <property type="entry name" value="DNA_brk_join_enz"/>
</dbReference>
<dbReference type="InterPro" id="IPR050090">
    <property type="entry name" value="Tyrosine_recombinase_XerCD"/>
</dbReference>
<dbReference type="Gene3D" id="1.10.443.10">
    <property type="entry name" value="Intergrase catalytic core"/>
    <property type="match status" value="1"/>
</dbReference>
<dbReference type="EMBL" id="JAKIKS010000182">
    <property type="protein sequence ID" value="MCL1127615.1"/>
    <property type="molecule type" value="Genomic_DNA"/>
</dbReference>
<keyword evidence="1" id="KW-0229">DNA integration</keyword>
<evidence type="ECO:0000259" key="3">
    <source>
        <dbReference type="PROSITE" id="PS51898"/>
    </source>
</evidence>
<dbReference type="InterPro" id="IPR002104">
    <property type="entry name" value="Integrase_catalytic"/>
</dbReference>
<dbReference type="InterPro" id="IPR013762">
    <property type="entry name" value="Integrase-like_cat_sf"/>
</dbReference>
<organism evidence="4 5">
    <name type="scientific">Shewanella surugensis</name>
    <dbReference type="NCBI Taxonomy" id="212020"/>
    <lineage>
        <taxon>Bacteria</taxon>
        <taxon>Pseudomonadati</taxon>
        <taxon>Pseudomonadota</taxon>
        <taxon>Gammaproteobacteria</taxon>
        <taxon>Alteromonadales</taxon>
        <taxon>Shewanellaceae</taxon>
        <taxon>Shewanella</taxon>
    </lineage>
</organism>
<gene>
    <name evidence="4" type="ORF">L2764_24865</name>
</gene>
<dbReference type="Pfam" id="PF00589">
    <property type="entry name" value="Phage_integrase"/>
    <property type="match status" value="1"/>
</dbReference>
<dbReference type="PANTHER" id="PTHR30349:SF64">
    <property type="entry name" value="PROPHAGE INTEGRASE INTD-RELATED"/>
    <property type="match status" value="1"/>
</dbReference>
<evidence type="ECO:0000313" key="5">
    <source>
        <dbReference type="Proteomes" id="UP001203423"/>
    </source>
</evidence>
<dbReference type="SUPFAM" id="SSF56349">
    <property type="entry name" value="DNA breaking-rejoining enzymes"/>
    <property type="match status" value="1"/>
</dbReference>
<sequence>MTQLIQSSDVYKETELKLNDGSTYHCKPTKKNIGSLPTLFSREGVFLHEPNTYLFYLKATKKAKDLNPCSRALLKYYQFIEDNNFEWDRFPSLKRLKPTYQFRAHLLTLIKREELAPSTANTYINHVKNFYLWAVHDGYLKIHREQEAPFKMEFVQIQNKGILAHFQPTFTVSTSDLRIKVPKDSQSKNVRPLSPLSRESLSSLTAHLPKASKELRLQVLLAIDTGMRIEEVSTFSLDALDSAVPLAESNHRYELLLSPKMTGVQTKYGKERHIEISLELLESLNQYRVSERRLHRANKLYPKLEQLNDYHVSRKQETIDQLERCERHEPLFVSQQGNPVKAQTINARWAELRAVVQRSDTFAKHRFHDLRATYCTYRLSDLLDAQLPPSECLDQLMGWMGHKDLSTTWKYLRYLKRKEVFKVKFGILDTIMNEALGAGDE</sequence>
<reference evidence="4 5" key="1">
    <citation type="submission" date="2022-01" db="EMBL/GenBank/DDBJ databases">
        <title>Whole genome-based taxonomy of the Shewanellaceae.</title>
        <authorList>
            <person name="Martin-Rodriguez A.J."/>
        </authorList>
    </citation>
    <scope>NUCLEOTIDE SEQUENCE [LARGE SCALE GENOMIC DNA]</scope>
    <source>
        <strain evidence="4 5">DSM 17177</strain>
    </source>
</reference>
<evidence type="ECO:0000313" key="4">
    <source>
        <dbReference type="EMBL" id="MCL1127615.1"/>
    </source>
</evidence>
<evidence type="ECO:0000256" key="1">
    <source>
        <dbReference type="ARBA" id="ARBA00022908"/>
    </source>
</evidence>
<keyword evidence="5" id="KW-1185">Reference proteome</keyword>